<evidence type="ECO:0000313" key="8">
    <source>
        <dbReference type="Proteomes" id="UP000297348"/>
    </source>
</evidence>
<dbReference type="InterPro" id="IPR024079">
    <property type="entry name" value="MetalloPept_cat_dom_sf"/>
</dbReference>
<reference evidence="7 8" key="1">
    <citation type="submission" date="2018-10" db="EMBL/GenBank/DDBJ databases">
        <title>Lactobacillus sp. R7 and Lactobacillus sp. R19 isolated from fermented mustard green product of Taiwan.</title>
        <authorList>
            <person name="Lin S.-T."/>
        </authorList>
    </citation>
    <scope>NUCLEOTIDE SEQUENCE [LARGE SCALE GENOMIC DNA]</scope>
    <source>
        <strain evidence="7 8">BCRC 81129</strain>
    </source>
</reference>
<dbReference type="EMBL" id="RKLX01000001">
    <property type="protein sequence ID" value="TGD20334.1"/>
    <property type="molecule type" value="Genomic_DNA"/>
</dbReference>
<dbReference type="SUPFAM" id="SSF55486">
    <property type="entry name" value="Metalloproteases ('zincins'), catalytic domain"/>
    <property type="match status" value="1"/>
</dbReference>
<feature type="signal peptide" evidence="5">
    <location>
        <begin position="1"/>
        <end position="35"/>
    </location>
</feature>
<gene>
    <name evidence="7" type="ORF">EGT51_00870</name>
</gene>
<dbReference type="RefSeq" id="WP_135366905.1">
    <property type="nucleotide sequence ID" value="NZ_RKLX01000001.1"/>
</dbReference>
<sequence>MRRTHHLKARSLITAVAAALIVTPVVTTSTVTASAASVTPSSALLKKSKGYYQKHAKTLGKKYKLAYDAQTALKKNGKTAVYVKTKDKTLKKSVTTAMAYWNKKLGKKEFTLGSKKKHNLTFSVSKSTPTKSDQSDAWWTPAKKQLQIRQSFYTAEKQNIGIAMTNQLNDAFYKQYSGEIEAKAKANLAAEGISTTDTSYSSRFNQEASKIETSLPEYAVLKKDVTLVKTKLANEGRMYEYASTIAHELGHVMGLNHSPNKKDLMYFESGSTNVYSYKKVKAGLSKYTPVTKTDTKRAKLALKIYVAVH</sequence>
<evidence type="ECO:0000259" key="6">
    <source>
        <dbReference type="Pfam" id="PF00413"/>
    </source>
</evidence>
<name>A0A4Z0JEY3_9LACO</name>
<evidence type="ECO:0000313" key="7">
    <source>
        <dbReference type="EMBL" id="TGD20334.1"/>
    </source>
</evidence>
<dbReference type="GO" id="GO:0004222">
    <property type="term" value="F:metalloendopeptidase activity"/>
    <property type="evidence" value="ECO:0007669"/>
    <property type="project" value="InterPro"/>
</dbReference>
<keyword evidence="3" id="KW-0378">Hydrolase</keyword>
<dbReference type="OrthoDB" id="2328200at2"/>
<feature type="domain" description="Peptidase M10 metallopeptidase" evidence="6">
    <location>
        <begin position="117"/>
        <end position="267"/>
    </location>
</feature>
<evidence type="ECO:0000256" key="5">
    <source>
        <dbReference type="SAM" id="SignalP"/>
    </source>
</evidence>
<keyword evidence="5" id="KW-0732">Signal</keyword>
<organism evidence="7 8">
    <name type="scientific">Levilactobacillus suantsaiihabitans</name>
    <dbReference type="NCBI Taxonomy" id="2487722"/>
    <lineage>
        <taxon>Bacteria</taxon>
        <taxon>Bacillati</taxon>
        <taxon>Bacillota</taxon>
        <taxon>Bacilli</taxon>
        <taxon>Lactobacillales</taxon>
        <taxon>Lactobacillaceae</taxon>
        <taxon>Levilactobacillus</taxon>
    </lineage>
</organism>
<dbReference type="Gene3D" id="3.40.390.10">
    <property type="entry name" value="Collagenase (Catalytic Domain)"/>
    <property type="match status" value="1"/>
</dbReference>
<evidence type="ECO:0000256" key="3">
    <source>
        <dbReference type="ARBA" id="ARBA00022801"/>
    </source>
</evidence>
<dbReference type="AlphaFoldDB" id="A0A4Z0JEY3"/>
<dbReference type="InterPro" id="IPR001818">
    <property type="entry name" value="Pept_M10_metallopeptidase"/>
</dbReference>
<keyword evidence="4" id="KW-0862">Zinc</keyword>
<keyword evidence="1" id="KW-0645">Protease</keyword>
<keyword evidence="2" id="KW-0479">Metal-binding</keyword>
<dbReference type="Proteomes" id="UP000297348">
    <property type="component" value="Unassembled WGS sequence"/>
</dbReference>
<feature type="chain" id="PRO_5021208772" description="Peptidase M10 metallopeptidase domain-containing protein" evidence="5">
    <location>
        <begin position="36"/>
        <end position="309"/>
    </location>
</feature>
<protein>
    <recommendedName>
        <fullName evidence="6">Peptidase M10 metallopeptidase domain-containing protein</fullName>
    </recommendedName>
</protein>
<evidence type="ECO:0000256" key="2">
    <source>
        <dbReference type="ARBA" id="ARBA00022723"/>
    </source>
</evidence>
<evidence type="ECO:0000256" key="1">
    <source>
        <dbReference type="ARBA" id="ARBA00022670"/>
    </source>
</evidence>
<evidence type="ECO:0000256" key="4">
    <source>
        <dbReference type="ARBA" id="ARBA00022833"/>
    </source>
</evidence>
<comment type="caution">
    <text evidence="7">The sequence shown here is derived from an EMBL/GenBank/DDBJ whole genome shotgun (WGS) entry which is preliminary data.</text>
</comment>
<dbReference type="GO" id="GO:0006508">
    <property type="term" value="P:proteolysis"/>
    <property type="evidence" value="ECO:0007669"/>
    <property type="project" value="UniProtKB-KW"/>
</dbReference>
<proteinExistence type="predicted"/>
<accession>A0A4Z0JEY3</accession>
<keyword evidence="8" id="KW-1185">Reference proteome</keyword>
<dbReference type="Pfam" id="PF00413">
    <property type="entry name" value="Peptidase_M10"/>
    <property type="match status" value="1"/>
</dbReference>
<dbReference type="GO" id="GO:0031012">
    <property type="term" value="C:extracellular matrix"/>
    <property type="evidence" value="ECO:0007669"/>
    <property type="project" value="InterPro"/>
</dbReference>
<dbReference type="GO" id="GO:0008270">
    <property type="term" value="F:zinc ion binding"/>
    <property type="evidence" value="ECO:0007669"/>
    <property type="project" value="InterPro"/>
</dbReference>